<accession>A0A3S5CG39</accession>
<proteinExistence type="predicted"/>
<dbReference type="EMBL" id="CAAALY010036512">
    <property type="protein sequence ID" value="VEL18323.1"/>
    <property type="molecule type" value="Genomic_DNA"/>
</dbReference>
<dbReference type="AlphaFoldDB" id="A0A3S5CG39"/>
<feature type="non-terminal residue" evidence="1">
    <location>
        <position position="42"/>
    </location>
</feature>
<protein>
    <submittedName>
        <fullName evidence="1">Uncharacterized protein</fullName>
    </submittedName>
</protein>
<name>A0A3S5CG39_9PLAT</name>
<reference evidence="1" key="1">
    <citation type="submission" date="2018-11" db="EMBL/GenBank/DDBJ databases">
        <authorList>
            <consortium name="Pathogen Informatics"/>
        </authorList>
    </citation>
    <scope>NUCLEOTIDE SEQUENCE</scope>
</reference>
<evidence type="ECO:0000313" key="2">
    <source>
        <dbReference type="Proteomes" id="UP000784294"/>
    </source>
</evidence>
<dbReference type="Proteomes" id="UP000784294">
    <property type="component" value="Unassembled WGS sequence"/>
</dbReference>
<evidence type="ECO:0000313" key="1">
    <source>
        <dbReference type="EMBL" id="VEL18323.1"/>
    </source>
</evidence>
<keyword evidence="2" id="KW-1185">Reference proteome</keyword>
<comment type="caution">
    <text evidence="1">The sequence shown here is derived from an EMBL/GenBank/DDBJ whole genome shotgun (WGS) entry which is preliminary data.</text>
</comment>
<organism evidence="1 2">
    <name type="scientific">Protopolystoma xenopodis</name>
    <dbReference type="NCBI Taxonomy" id="117903"/>
    <lineage>
        <taxon>Eukaryota</taxon>
        <taxon>Metazoa</taxon>
        <taxon>Spiralia</taxon>
        <taxon>Lophotrochozoa</taxon>
        <taxon>Platyhelminthes</taxon>
        <taxon>Monogenea</taxon>
        <taxon>Polyopisthocotylea</taxon>
        <taxon>Polystomatidea</taxon>
        <taxon>Polystomatidae</taxon>
        <taxon>Protopolystoma</taxon>
    </lineage>
</organism>
<sequence>MPSRLEQHRRLGEPILFVFTTSGPAETARLALFTLSHSAVVG</sequence>
<gene>
    <name evidence="1" type="ORF">PXEA_LOCUS11763</name>
</gene>